<protein>
    <submittedName>
        <fullName evidence="1">Uncharacterized protein</fullName>
    </submittedName>
</protein>
<dbReference type="EMBL" id="LYRP01000033">
    <property type="protein sequence ID" value="OAT75916.1"/>
    <property type="molecule type" value="Genomic_DNA"/>
</dbReference>
<keyword evidence="2" id="KW-1185">Reference proteome</keyword>
<accession>A0A1B7L0S9</accession>
<evidence type="ECO:0000313" key="1">
    <source>
        <dbReference type="EMBL" id="OAT75916.1"/>
    </source>
</evidence>
<reference evidence="2" key="1">
    <citation type="submission" date="2016-05" db="EMBL/GenBank/DDBJ databases">
        <authorList>
            <person name="Behera P."/>
            <person name="Vaishampayan P."/>
            <person name="Singh N."/>
            <person name="Raina V."/>
            <person name="Suar M."/>
            <person name="Pattnaik A."/>
            <person name="Rastogi G."/>
        </authorList>
    </citation>
    <scope>NUCLEOTIDE SEQUENCE [LARGE SCALE GENOMIC DNA]</scope>
    <source>
        <strain evidence="2">MP23</strain>
    </source>
</reference>
<dbReference type="Proteomes" id="UP000078225">
    <property type="component" value="Unassembled WGS sequence"/>
</dbReference>
<gene>
    <name evidence="1" type="ORF">A9B99_10640</name>
</gene>
<sequence>MEFVPKLSVQPENSTMGNIIQSALPTLLCAYQLCGSALCYTQRTTRLVITAGYEIVALRENSAQYYGETAAVTNSCIDVVLVPHCEGLR</sequence>
<organism evidence="1 2">
    <name type="scientific">Mangrovibacter phragmitis</name>
    <dbReference type="NCBI Taxonomy" id="1691903"/>
    <lineage>
        <taxon>Bacteria</taxon>
        <taxon>Pseudomonadati</taxon>
        <taxon>Pseudomonadota</taxon>
        <taxon>Gammaproteobacteria</taxon>
        <taxon>Enterobacterales</taxon>
        <taxon>Enterobacteriaceae</taxon>
        <taxon>Mangrovibacter</taxon>
    </lineage>
</organism>
<dbReference type="STRING" id="1691903.A9B99_10640"/>
<dbReference type="AlphaFoldDB" id="A0A1B7L0S9"/>
<dbReference type="RefSeq" id="WP_064599061.1">
    <property type="nucleotide sequence ID" value="NZ_LYRP01000033.1"/>
</dbReference>
<name>A0A1B7L0S9_9ENTR</name>
<comment type="caution">
    <text evidence="1">The sequence shown here is derived from an EMBL/GenBank/DDBJ whole genome shotgun (WGS) entry which is preliminary data.</text>
</comment>
<evidence type="ECO:0000313" key="2">
    <source>
        <dbReference type="Proteomes" id="UP000078225"/>
    </source>
</evidence>
<proteinExistence type="predicted"/>